<keyword evidence="3" id="KW-1003">Cell membrane</keyword>
<feature type="transmembrane region" description="Helical" evidence="7">
    <location>
        <begin position="130"/>
        <end position="151"/>
    </location>
</feature>
<keyword evidence="2 7" id="KW-0813">Transport</keyword>
<reference evidence="9 10" key="1">
    <citation type="submission" date="2019-07" db="EMBL/GenBank/DDBJ databases">
        <title>Reinekea sp. strain SSH23 genome sequencing and assembly.</title>
        <authorList>
            <person name="Kim I."/>
        </authorList>
    </citation>
    <scope>NUCLEOTIDE SEQUENCE [LARGE SCALE GENOMIC DNA]</scope>
    <source>
        <strain evidence="9 10">SSH23</strain>
    </source>
</reference>
<evidence type="ECO:0000256" key="5">
    <source>
        <dbReference type="ARBA" id="ARBA00022989"/>
    </source>
</evidence>
<comment type="subcellular location">
    <subcellularLocation>
        <location evidence="1 7">Cell membrane</location>
        <topology evidence="1 7">Multi-pass membrane protein</topology>
    </subcellularLocation>
</comment>
<evidence type="ECO:0000256" key="4">
    <source>
        <dbReference type="ARBA" id="ARBA00022692"/>
    </source>
</evidence>
<dbReference type="Proteomes" id="UP000321764">
    <property type="component" value="Unassembled WGS sequence"/>
</dbReference>
<gene>
    <name evidence="9" type="ORF">FME95_09090</name>
</gene>
<dbReference type="SUPFAM" id="SSF161098">
    <property type="entry name" value="MetI-like"/>
    <property type="match status" value="1"/>
</dbReference>
<feature type="transmembrane region" description="Helical" evidence="7">
    <location>
        <begin position="96"/>
        <end position="118"/>
    </location>
</feature>
<evidence type="ECO:0000259" key="8">
    <source>
        <dbReference type="PROSITE" id="PS50928"/>
    </source>
</evidence>
<comment type="similarity">
    <text evidence="7">Belongs to the binding-protein-dependent transport system permease family.</text>
</comment>
<keyword evidence="6 7" id="KW-0472">Membrane</keyword>
<evidence type="ECO:0000256" key="2">
    <source>
        <dbReference type="ARBA" id="ARBA00022448"/>
    </source>
</evidence>
<evidence type="ECO:0000256" key="7">
    <source>
        <dbReference type="RuleBase" id="RU363032"/>
    </source>
</evidence>
<dbReference type="GO" id="GO:0055085">
    <property type="term" value="P:transmembrane transport"/>
    <property type="evidence" value="ECO:0007669"/>
    <property type="project" value="InterPro"/>
</dbReference>
<dbReference type="RefSeq" id="WP_147714073.1">
    <property type="nucleotide sequence ID" value="NZ_VKAD01000001.1"/>
</dbReference>
<dbReference type="Gene3D" id="1.10.3720.10">
    <property type="entry name" value="MetI-like"/>
    <property type="match status" value="1"/>
</dbReference>
<keyword evidence="5 7" id="KW-1133">Transmembrane helix</keyword>
<organism evidence="9 10">
    <name type="scientific">Reinekea thalattae</name>
    <dbReference type="NCBI Taxonomy" id="2593301"/>
    <lineage>
        <taxon>Bacteria</taxon>
        <taxon>Pseudomonadati</taxon>
        <taxon>Pseudomonadota</taxon>
        <taxon>Gammaproteobacteria</taxon>
        <taxon>Oceanospirillales</taxon>
        <taxon>Saccharospirillaceae</taxon>
        <taxon>Reinekea</taxon>
    </lineage>
</organism>
<keyword evidence="10" id="KW-1185">Reference proteome</keyword>
<dbReference type="InterPro" id="IPR051393">
    <property type="entry name" value="ABC_transporter_permease"/>
</dbReference>
<dbReference type="CDD" id="cd06261">
    <property type="entry name" value="TM_PBP2"/>
    <property type="match status" value="1"/>
</dbReference>
<dbReference type="GO" id="GO:0005886">
    <property type="term" value="C:plasma membrane"/>
    <property type="evidence" value="ECO:0007669"/>
    <property type="project" value="UniProtKB-SubCell"/>
</dbReference>
<dbReference type="InterPro" id="IPR035906">
    <property type="entry name" value="MetI-like_sf"/>
</dbReference>
<dbReference type="EMBL" id="VKAD01000001">
    <property type="protein sequence ID" value="TXR54674.1"/>
    <property type="molecule type" value="Genomic_DNA"/>
</dbReference>
<feature type="transmembrane region" description="Helical" evidence="7">
    <location>
        <begin position="33"/>
        <end position="59"/>
    </location>
</feature>
<name>A0A5C8ZB56_9GAMM</name>
<feature type="transmembrane region" description="Helical" evidence="7">
    <location>
        <begin position="305"/>
        <end position="325"/>
    </location>
</feature>
<dbReference type="PANTHER" id="PTHR30193">
    <property type="entry name" value="ABC TRANSPORTER PERMEASE PROTEIN"/>
    <property type="match status" value="1"/>
</dbReference>
<dbReference type="Pfam" id="PF00528">
    <property type="entry name" value="BPD_transp_1"/>
    <property type="match status" value="1"/>
</dbReference>
<dbReference type="AlphaFoldDB" id="A0A5C8ZB56"/>
<keyword evidence="4 7" id="KW-0812">Transmembrane</keyword>
<evidence type="ECO:0000256" key="3">
    <source>
        <dbReference type="ARBA" id="ARBA00022475"/>
    </source>
</evidence>
<dbReference type="PANTHER" id="PTHR30193:SF37">
    <property type="entry name" value="INNER MEMBRANE ABC TRANSPORTER PERMEASE PROTEIN YCJO"/>
    <property type="match status" value="1"/>
</dbReference>
<evidence type="ECO:0000256" key="6">
    <source>
        <dbReference type="ARBA" id="ARBA00023136"/>
    </source>
</evidence>
<protein>
    <submittedName>
        <fullName evidence="9">Sugar ABC transporter permease</fullName>
    </submittedName>
</protein>
<proteinExistence type="inferred from homology"/>
<evidence type="ECO:0000313" key="9">
    <source>
        <dbReference type="EMBL" id="TXR54674.1"/>
    </source>
</evidence>
<dbReference type="InterPro" id="IPR000515">
    <property type="entry name" value="MetI-like"/>
</dbReference>
<accession>A0A5C8ZB56</accession>
<evidence type="ECO:0000256" key="1">
    <source>
        <dbReference type="ARBA" id="ARBA00004651"/>
    </source>
</evidence>
<dbReference type="OrthoDB" id="8417460at2"/>
<feature type="domain" description="ABC transmembrane type-1" evidence="8">
    <location>
        <begin position="92"/>
        <end position="321"/>
    </location>
</feature>
<feature type="transmembrane region" description="Helical" evidence="7">
    <location>
        <begin position="246"/>
        <end position="266"/>
    </location>
</feature>
<dbReference type="PROSITE" id="PS50928">
    <property type="entry name" value="ABC_TM1"/>
    <property type="match status" value="1"/>
</dbReference>
<comment type="caution">
    <text evidence="9">The sequence shown here is derived from an EMBL/GenBank/DDBJ whole genome shotgun (WGS) entry which is preliminary data.</text>
</comment>
<evidence type="ECO:0000313" key="10">
    <source>
        <dbReference type="Proteomes" id="UP000321764"/>
    </source>
</evidence>
<sequence>MNSETMTTQKVEMSEQEKALAKRRKLLNNFTPYGFLTPYFIIYGVFGVFPVFFMIYLSFHLWNPVEGLSSMEFVGLENYVLGLTDPTLWQTLWNTLVMAVLSGVPQHLFALPLAYFLVMLGSRARHWLTTAYFLPYITSTVAVSMIFYVMYSKDSGIFNAVLIYLADAPLTAWLLSGIKEALPLGWVQENSLIRYSVSFVVWWKYVGFNTVIYTAGLATISNDLYEAAKIDGANNWQRFRHVSLPLLQPFIFFGVTLTIIGNMNLFDEPYVLTVGGQFAQTNGKTISNYLYQVAWQWLDMGSAAAISWILFVVIGIFTAIYFYLFGRKGLGGE</sequence>